<comment type="caution">
    <text evidence="7">The sequence shown here is derived from an EMBL/GenBank/DDBJ whole genome shotgun (WGS) entry which is preliminary data.</text>
</comment>
<evidence type="ECO:0000313" key="7">
    <source>
        <dbReference type="EMBL" id="CAF1496294.1"/>
    </source>
</evidence>
<dbReference type="PROSITE" id="PS50262">
    <property type="entry name" value="G_PROTEIN_RECEP_F1_2"/>
    <property type="match status" value="1"/>
</dbReference>
<feature type="transmembrane region" description="Helical" evidence="5">
    <location>
        <begin position="180"/>
        <end position="199"/>
    </location>
</feature>
<keyword evidence="4 5" id="KW-0472">Membrane</keyword>
<evidence type="ECO:0000256" key="1">
    <source>
        <dbReference type="ARBA" id="ARBA00004370"/>
    </source>
</evidence>
<name>A0A815SPR1_9BILA</name>
<feature type="transmembrane region" description="Helical" evidence="5">
    <location>
        <begin position="122"/>
        <end position="145"/>
    </location>
</feature>
<reference evidence="7" key="1">
    <citation type="submission" date="2021-02" db="EMBL/GenBank/DDBJ databases">
        <authorList>
            <person name="Nowell W R."/>
        </authorList>
    </citation>
    <scope>NUCLEOTIDE SEQUENCE</scope>
</reference>
<feature type="transmembrane region" description="Helical" evidence="5">
    <location>
        <begin position="43"/>
        <end position="64"/>
    </location>
</feature>
<sequence>MVPNTLAFWSYLIFLIPSIICSLFVLYHLLFDRILRHALHNHVIIVVLFIVIIYEITVYPWMLYYYQYQNISGIPNIFCTIRTFLDWNLCITQTILISWATIERHILIFHDKWVSTKKKRFFIHYLPLIALVLYCFIFYMIVYFFPPCENLFDHSSLTCVYSCLYDIYAFAIWQTVAHQILPVLIIIVFSTALLLRVIWQKFRIHQSIQWRKYRKMTIQLLSVSFLYLIFYLPLSVAHTILLWNLMDDIYFEFQDYAIYFSYFVIPLFPFVCILSLPELRTKLINTLHLQRRRIAPEIILIKAPVYKHMNI</sequence>
<dbReference type="SUPFAM" id="SSF81321">
    <property type="entry name" value="Family A G protein-coupled receptor-like"/>
    <property type="match status" value="1"/>
</dbReference>
<protein>
    <recommendedName>
        <fullName evidence="6">G-protein coupled receptors family 1 profile domain-containing protein</fullName>
    </recommendedName>
</protein>
<evidence type="ECO:0000256" key="5">
    <source>
        <dbReference type="SAM" id="Phobius"/>
    </source>
</evidence>
<dbReference type="EMBL" id="CAJNOI010002880">
    <property type="protein sequence ID" value="CAF1496294.1"/>
    <property type="molecule type" value="Genomic_DNA"/>
</dbReference>
<evidence type="ECO:0000256" key="2">
    <source>
        <dbReference type="ARBA" id="ARBA00022692"/>
    </source>
</evidence>
<evidence type="ECO:0000313" key="9">
    <source>
        <dbReference type="Proteomes" id="UP000663832"/>
    </source>
</evidence>
<dbReference type="EMBL" id="CAJNOM010003212">
    <property type="protein sequence ID" value="CAF1643004.1"/>
    <property type="molecule type" value="Genomic_DNA"/>
</dbReference>
<evidence type="ECO:0000256" key="4">
    <source>
        <dbReference type="ARBA" id="ARBA00023136"/>
    </source>
</evidence>
<dbReference type="AlphaFoldDB" id="A0A815SPR1"/>
<accession>A0A815SPR1</accession>
<dbReference type="GO" id="GO:0016020">
    <property type="term" value="C:membrane"/>
    <property type="evidence" value="ECO:0007669"/>
    <property type="project" value="UniProtKB-SubCell"/>
</dbReference>
<dbReference type="InterPro" id="IPR017452">
    <property type="entry name" value="GPCR_Rhodpsn_7TM"/>
</dbReference>
<evidence type="ECO:0000313" key="8">
    <source>
        <dbReference type="EMBL" id="CAF1643004.1"/>
    </source>
</evidence>
<feature type="transmembrane region" description="Helical" evidence="5">
    <location>
        <begin position="6"/>
        <end position="31"/>
    </location>
</feature>
<evidence type="ECO:0000313" key="10">
    <source>
        <dbReference type="Proteomes" id="UP000663877"/>
    </source>
</evidence>
<evidence type="ECO:0000259" key="6">
    <source>
        <dbReference type="PROSITE" id="PS50262"/>
    </source>
</evidence>
<evidence type="ECO:0000256" key="3">
    <source>
        <dbReference type="ARBA" id="ARBA00022989"/>
    </source>
</evidence>
<feature type="domain" description="G-protein coupled receptors family 1 profile" evidence="6">
    <location>
        <begin position="21"/>
        <end position="272"/>
    </location>
</feature>
<dbReference type="Proteomes" id="UP000663832">
    <property type="component" value="Unassembled WGS sequence"/>
</dbReference>
<feature type="transmembrane region" description="Helical" evidence="5">
    <location>
        <begin position="220"/>
        <end position="244"/>
    </location>
</feature>
<dbReference type="Gene3D" id="1.20.1070.10">
    <property type="entry name" value="Rhodopsin 7-helix transmembrane proteins"/>
    <property type="match status" value="1"/>
</dbReference>
<gene>
    <name evidence="7" type="ORF">BJG266_LOCUS42904</name>
    <name evidence="8" type="ORF">QVE165_LOCUS59802</name>
</gene>
<feature type="transmembrane region" description="Helical" evidence="5">
    <location>
        <begin position="256"/>
        <end position="276"/>
    </location>
</feature>
<comment type="subcellular location">
    <subcellularLocation>
        <location evidence="1">Membrane</location>
    </subcellularLocation>
</comment>
<organism evidence="7 10">
    <name type="scientific">Adineta steineri</name>
    <dbReference type="NCBI Taxonomy" id="433720"/>
    <lineage>
        <taxon>Eukaryota</taxon>
        <taxon>Metazoa</taxon>
        <taxon>Spiralia</taxon>
        <taxon>Gnathifera</taxon>
        <taxon>Rotifera</taxon>
        <taxon>Eurotatoria</taxon>
        <taxon>Bdelloidea</taxon>
        <taxon>Adinetida</taxon>
        <taxon>Adinetidae</taxon>
        <taxon>Adineta</taxon>
    </lineage>
</organism>
<keyword evidence="2 5" id="KW-0812">Transmembrane</keyword>
<keyword evidence="3 5" id="KW-1133">Transmembrane helix</keyword>
<proteinExistence type="predicted"/>
<dbReference type="OrthoDB" id="10021223at2759"/>
<keyword evidence="9" id="KW-1185">Reference proteome</keyword>
<dbReference type="Proteomes" id="UP000663877">
    <property type="component" value="Unassembled WGS sequence"/>
</dbReference>